<dbReference type="HOGENOM" id="CLU_018534_1_0_5"/>
<feature type="transmembrane region" description="Helical" evidence="8">
    <location>
        <begin position="51"/>
        <end position="69"/>
    </location>
</feature>
<dbReference type="GO" id="GO:0016776">
    <property type="term" value="F:phosphotransferase activity, phosphate group as acceptor"/>
    <property type="evidence" value="ECO:0007669"/>
    <property type="project" value="TreeGrafter"/>
</dbReference>
<evidence type="ECO:0000313" key="11">
    <source>
        <dbReference type="EMBL" id="ABR64695.1"/>
    </source>
</evidence>
<dbReference type="PANTHER" id="PTHR30443">
    <property type="entry name" value="INNER MEMBRANE PROTEIN"/>
    <property type="match status" value="1"/>
</dbReference>
<reference evidence="11 12" key="2">
    <citation type="journal article" date="2010" name="Stand. Genomic Sci.">
        <title>Complete genome sequence of the Medicago microsymbiont Ensifer (Sinorhizobium) medicae strain WSM419.</title>
        <authorList>
            <person name="Reeve W."/>
            <person name="Chain P."/>
            <person name="O'Hara G."/>
            <person name="Ardley J."/>
            <person name="Nandesena K."/>
            <person name="Brau L."/>
            <person name="Tiwari R."/>
            <person name="Malfatti S."/>
            <person name="Kiss H."/>
            <person name="Lapidus A."/>
            <person name="Copeland A."/>
            <person name="Nolan M."/>
            <person name="Land M."/>
            <person name="Hauser L."/>
            <person name="Chang Y.J."/>
            <person name="Ivanova N."/>
            <person name="Mavromatis K."/>
            <person name="Markowitz V."/>
            <person name="Kyrpides N."/>
            <person name="Gollagher M."/>
            <person name="Yates R."/>
            <person name="Dilworth M."/>
            <person name="Howieson J."/>
        </authorList>
    </citation>
    <scope>NUCLEOTIDE SEQUENCE [LARGE SCALE GENOMIC DNA]</scope>
    <source>
        <strain evidence="11 12">WSM419</strain>
        <plasmid evidence="12">Plasmid pSMED02</plasmid>
    </source>
</reference>
<dbReference type="EMBL" id="CP000740">
    <property type="protein sequence ID" value="ABR64695.1"/>
    <property type="molecule type" value="Genomic_DNA"/>
</dbReference>
<evidence type="ECO:0000256" key="4">
    <source>
        <dbReference type="ARBA" id="ARBA00022679"/>
    </source>
</evidence>
<dbReference type="Pfam" id="PF00884">
    <property type="entry name" value="Sulfatase"/>
    <property type="match status" value="1"/>
</dbReference>
<gene>
    <name evidence="11" type="ordered locus">Smed_6033</name>
</gene>
<dbReference type="PATRIC" id="fig|366394.8.peg.2543"/>
<dbReference type="Gene3D" id="3.40.720.10">
    <property type="entry name" value="Alkaline Phosphatase, subunit A"/>
    <property type="match status" value="1"/>
</dbReference>
<dbReference type="SUPFAM" id="SSF53649">
    <property type="entry name" value="Alkaline phosphatase-like"/>
    <property type="match status" value="1"/>
</dbReference>
<feature type="transmembrane region" description="Helical" evidence="8">
    <location>
        <begin position="81"/>
        <end position="103"/>
    </location>
</feature>
<dbReference type="GO" id="GO:0005886">
    <property type="term" value="C:plasma membrane"/>
    <property type="evidence" value="ECO:0007669"/>
    <property type="project" value="UniProtKB-SubCell"/>
</dbReference>
<dbReference type="InterPro" id="IPR000917">
    <property type="entry name" value="Sulfatase_N"/>
</dbReference>
<keyword evidence="7 8" id="KW-0472">Membrane</keyword>
<keyword evidence="5 8" id="KW-0812">Transmembrane</keyword>
<keyword evidence="3" id="KW-0997">Cell inner membrane</keyword>
<dbReference type="Pfam" id="PF08019">
    <property type="entry name" value="EptA_B_N"/>
    <property type="match status" value="1"/>
</dbReference>
<proteinExistence type="predicted"/>
<organism evidence="11 12">
    <name type="scientific">Sinorhizobium medicae (strain WSM419)</name>
    <name type="common">Ensifer medicae</name>
    <dbReference type="NCBI Taxonomy" id="366394"/>
    <lineage>
        <taxon>Bacteria</taxon>
        <taxon>Pseudomonadati</taxon>
        <taxon>Pseudomonadota</taxon>
        <taxon>Alphaproteobacteria</taxon>
        <taxon>Hyphomicrobiales</taxon>
        <taxon>Rhizobiaceae</taxon>
        <taxon>Sinorhizobium/Ensifer group</taxon>
        <taxon>Sinorhizobium</taxon>
    </lineage>
</organism>
<dbReference type="InterPro" id="IPR017850">
    <property type="entry name" value="Alkaline_phosphatase_core_sf"/>
</dbReference>
<evidence type="ECO:0000256" key="2">
    <source>
        <dbReference type="ARBA" id="ARBA00022475"/>
    </source>
</evidence>
<dbReference type="Proteomes" id="UP000001108">
    <property type="component" value="Plasmid pSMED02"/>
</dbReference>
<dbReference type="PANTHER" id="PTHR30443:SF0">
    <property type="entry name" value="PHOSPHOETHANOLAMINE TRANSFERASE EPTA"/>
    <property type="match status" value="1"/>
</dbReference>
<dbReference type="SMR" id="A6UM15"/>
<evidence type="ECO:0000256" key="7">
    <source>
        <dbReference type="ARBA" id="ARBA00023136"/>
    </source>
</evidence>
<evidence type="ECO:0000256" key="6">
    <source>
        <dbReference type="ARBA" id="ARBA00022989"/>
    </source>
</evidence>
<accession>A6UM15</accession>
<dbReference type="InterPro" id="IPR058130">
    <property type="entry name" value="PEA_transf_C"/>
</dbReference>
<dbReference type="AlphaFoldDB" id="A6UM15"/>
<dbReference type="RefSeq" id="WP_011970803.1">
    <property type="nucleotide sequence ID" value="NC_009621.1"/>
</dbReference>
<dbReference type="GO" id="GO:0009244">
    <property type="term" value="P:lipopolysaccharide core region biosynthetic process"/>
    <property type="evidence" value="ECO:0007669"/>
    <property type="project" value="TreeGrafter"/>
</dbReference>
<sequence>MLNADIATLDAPFRSLSAFSFSASDLRIHAREEAGLLNKIKTHRPRLRSEWLSILTTVYLLFFLNATFWDKSFLYLKGQGFALVALAIGLLAAFVALTVTFSAKYLIKPALIFMVLASVASAWFMDRFSVIIDTEMIRNAVETNRAEAGHLITGAFVLHIILFGVLPSLFIAWVEVIHRAILKKVMVNLVIIVPSLLVFAGAGLSNGGTFIFSTREHRDWFRTLNPIFPVGSAASFLVDQSREQSIILQPIGTDAKVADALPSADRRPRVTIVVVGETARAQNFQLGGYARETNPELTKRDIIYFKDTSSCGTATAVSVPCMFSVYDRKDYSHAKALATENLVDVLSHAGIKTEWWDNNTGDKHVADRIKKTDLFKSNDLRFCDGGECLDQILVDGLDAWLDKVNGDAVLVLHQLGNHGPAYYLRYPEEFRKFMPDCRSADFDTCTPETITNAYDNGLLYTDHILAEVIDTLSAHGDRLDTAMIYMSDHGESLGENGLYLHGAPYMFAPTQQTHVPFVLWISPGLQQSTRIEKPCLAAKADVPHSHDNLFHSVLGLMQVKTQVHDPALDIFAACRDGVSS</sequence>
<dbReference type="InterPro" id="IPR012549">
    <property type="entry name" value="EptA-like_N"/>
</dbReference>
<comment type="subcellular location">
    <subcellularLocation>
        <location evidence="1">Cell inner membrane</location>
        <topology evidence="1">Multi-pass membrane protein</topology>
    </subcellularLocation>
</comment>
<evidence type="ECO:0000256" key="1">
    <source>
        <dbReference type="ARBA" id="ARBA00004429"/>
    </source>
</evidence>
<keyword evidence="4" id="KW-0808">Transferase</keyword>
<feature type="domain" description="Phosphoethanolamine transferase N-terminal" evidence="10">
    <location>
        <begin position="91"/>
        <end position="239"/>
    </location>
</feature>
<evidence type="ECO:0000259" key="10">
    <source>
        <dbReference type="Pfam" id="PF08019"/>
    </source>
</evidence>
<evidence type="ECO:0000256" key="8">
    <source>
        <dbReference type="SAM" id="Phobius"/>
    </source>
</evidence>
<name>A6UM15_SINMW</name>
<feature type="transmembrane region" description="Helical" evidence="8">
    <location>
        <begin position="110"/>
        <end position="132"/>
    </location>
</feature>
<dbReference type="InterPro" id="IPR040423">
    <property type="entry name" value="PEA_transferase"/>
</dbReference>
<feature type="domain" description="Sulfatase N-terminal" evidence="9">
    <location>
        <begin position="271"/>
        <end position="559"/>
    </location>
</feature>
<reference evidence="12" key="1">
    <citation type="submission" date="2007-06" db="EMBL/GenBank/DDBJ databases">
        <title>Complete sequence of Sinorhizobium medicae WSM419 plasmid pSMED02.</title>
        <authorList>
            <consortium name="US DOE Joint Genome Institute"/>
            <person name="Copeland A."/>
            <person name="Lucas S."/>
            <person name="Lapidus A."/>
            <person name="Barry K."/>
            <person name="Glavina del Rio T."/>
            <person name="Dalin E."/>
            <person name="Tice H."/>
            <person name="Pitluck S."/>
            <person name="Chain P."/>
            <person name="Malfatti S."/>
            <person name="Shin M."/>
            <person name="Vergez L."/>
            <person name="Schmutz J."/>
            <person name="Larimer F."/>
            <person name="Land M."/>
            <person name="Hauser L."/>
            <person name="Kyrpides N."/>
            <person name="Mikhailova N."/>
            <person name="Reeve W.G."/>
            <person name="Richardson P."/>
        </authorList>
    </citation>
    <scope>NUCLEOTIDE SEQUENCE [LARGE SCALE GENOMIC DNA]</scope>
    <source>
        <strain evidence="12">WSM419</strain>
        <plasmid evidence="12">Plasmid pSMED02</plasmid>
    </source>
</reference>
<dbReference type="KEGG" id="smd:Smed_6033"/>
<feature type="transmembrane region" description="Helical" evidence="8">
    <location>
        <begin position="185"/>
        <end position="204"/>
    </location>
</feature>
<geneLocation type="plasmid" evidence="11 12">
    <name>pSMED02</name>
</geneLocation>
<feature type="transmembrane region" description="Helical" evidence="8">
    <location>
        <begin position="152"/>
        <end position="173"/>
    </location>
</feature>
<dbReference type="eggNOG" id="COG2194">
    <property type="taxonomic scope" value="Bacteria"/>
</dbReference>
<dbReference type="OrthoDB" id="9786870at2"/>
<protein>
    <submittedName>
        <fullName evidence="11">Sulfatase</fullName>
    </submittedName>
</protein>
<keyword evidence="6 8" id="KW-1133">Transmembrane helix</keyword>
<dbReference type="NCBIfam" id="NF028537">
    <property type="entry name" value="P_eth_NH2_trans"/>
    <property type="match status" value="1"/>
</dbReference>
<dbReference type="CDD" id="cd16017">
    <property type="entry name" value="LptA"/>
    <property type="match status" value="1"/>
</dbReference>
<evidence type="ECO:0000256" key="3">
    <source>
        <dbReference type="ARBA" id="ARBA00022519"/>
    </source>
</evidence>
<evidence type="ECO:0000256" key="5">
    <source>
        <dbReference type="ARBA" id="ARBA00022692"/>
    </source>
</evidence>
<keyword evidence="11" id="KW-0614">Plasmid</keyword>
<keyword evidence="2" id="KW-1003">Cell membrane</keyword>
<evidence type="ECO:0000259" key="9">
    <source>
        <dbReference type="Pfam" id="PF00884"/>
    </source>
</evidence>
<evidence type="ECO:0000313" key="12">
    <source>
        <dbReference type="Proteomes" id="UP000001108"/>
    </source>
</evidence>